<protein>
    <submittedName>
        <fullName evidence="2">Uncharacterized protein</fullName>
    </submittedName>
</protein>
<gene>
    <name evidence="2" type="ORF">JW592_21460</name>
</gene>
<accession>A0ABS3WXZ5</accession>
<dbReference type="RefSeq" id="WP_209266834.1">
    <property type="nucleotide sequence ID" value="NZ_JAFFZN010000020.1"/>
</dbReference>
<feature type="compositionally biased region" description="Basic and acidic residues" evidence="1">
    <location>
        <begin position="1"/>
        <end position="11"/>
    </location>
</feature>
<evidence type="ECO:0000313" key="2">
    <source>
        <dbReference type="EMBL" id="MBO8188012.1"/>
    </source>
</evidence>
<dbReference type="Proteomes" id="UP001518976">
    <property type="component" value="Unassembled WGS sequence"/>
</dbReference>
<proteinExistence type="predicted"/>
<feature type="region of interest" description="Disordered" evidence="1">
    <location>
        <begin position="49"/>
        <end position="87"/>
    </location>
</feature>
<evidence type="ECO:0000313" key="3">
    <source>
        <dbReference type="Proteomes" id="UP001518976"/>
    </source>
</evidence>
<reference evidence="2 3" key="1">
    <citation type="submission" date="2021-02" db="EMBL/GenBank/DDBJ databases">
        <title>Streptomyces spirodelae sp. nov., isolated from duckweed.</title>
        <authorList>
            <person name="Saimee Y."/>
            <person name="Duangmal K."/>
        </authorList>
    </citation>
    <scope>NUCLEOTIDE SEQUENCE [LARGE SCALE GENOMIC DNA]</scope>
    <source>
        <strain evidence="2 3">DW4-2</strain>
    </source>
</reference>
<name>A0ABS3WXZ5_9ACTN</name>
<feature type="compositionally biased region" description="Basic and acidic residues" evidence="1">
    <location>
        <begin position="57"/>
        <end position="72"/>
    </location>
</feature>
<keyword evidence="3" id="KW-1185">Reference proteome</keyword>
<evidence type="ECO:0000256" key="1">
    <source>
        <dbReference type="SAM" id="MobiDB-lite"/>
    </source>
</evidence>
<comment type="caution">
    <text evidence="2">The sequence shown here is derived from an EMBL/GenBank/DDBJ whole genome shotgun (WGS) entry which is preliminary data.</text>
</comment>
<dbReference type="EMBL" id="JAFFZN010000020">
    <property type="protein sequence ID" value="MBO8188012.1"/>
    <property type="molecule type" value="Genomic_DNA"/>
</dbReference>
<feature type="region of interest" description="Disordered" evidence="1">
    <location>
        <begin position="1"/>
        <end position="34"/>
    </location>
</feature>
<sequence length="87" mass="9314">MRERVPEHQPDPTHPTPHPSQVAHVAPPGTSLTERGSFCSAICTCGWRGPARRARDRAREDGHAHHQHEHGGGHTATPPPEGTAGAL</sequence>
<organism evidence="2 3">
    <name type="scientific">Streptomyces spirodelae</name>
    <dbReference type="NCBI Taxonomy" id="2812904"/>
    <lineage>
        <taxon>Bacteria</taxon>
        <taxon>Bacillati</taxon>
        <taxon>Actinomycetota</taxon>
        <taxon>Actinomycetes</taxon>
        <taxon>Kitasatosporales</taxon>
        <taxon>Streptomycetaceae</taxon>
        <taxon>Streptomyces</taxon>
    </lineage>
</organism>